<name>A0AAU8JHK0_9CYAN</name>
<dbReference type="RefSeq" id="WP_054466498.1">
    <property type="nucleotide sequence ID" value="NZ_CP159837.1"/>
</dbReference>
<sequence>MSAKDKFHEVVKTALQKDQWIVTHDPYPLQAGSFNLAIDIGAEKIIAAEQKGRKIAVEIKSFRSPSRIADFYNALGQFISYRSALKLQDKDRQLYLGVPSDIYEEFFQTSFIQELVQENQVYLLTYNIEQEVIERWLP</sequence>
<dbReference type="GO" id="GO:0003676">
    <property type="term" value="F:nucleic acid binding"/>
    <property type="evidence" value="ECO:0007669"/>
    <property type="project" value="InterPro"/>
</dbReference>
<proteinExistence type="predicted"/>
<dbReference type="InterPro" id="IPR014919">
    <property type="entry name" value="XisH"/>
</dbReference>
<dbReference type="Gene3D" id="3.40.1350.10">
    <property type="match status" value="1"/>
</dbReference>
<gene>
    <name evidence="1" type="ORF">ABWT76_001038</name>
</gene>
<dbReference type="InterPro" id="IPR011856">
    <property type="entry name" value="tRNA_endonuc-like_dom_sf"/>
</dbReference>
<dbReference type="EMBL" id="CP159837">
    <property type="protein sequence ID" value="XCM38206.1"/>
    <property type="molecule type" value="Genomic_DNA"/>
</dbReference>
<dbReference type="InterPro" id="IPR011335">
    <property type="entry name" value="Restrct_endonuc-II-like"/>
</dbReference>
<organism evidence="1">
    <name type="scientific">Planktothricoides raciborskii GIHE-MW2</name>
    <dbReference type="NCBI Taxonomy" id="2792601"/>
    <lineage>
        <taxon>Bacteria</taxon>
        <taxon>Bacillati</taxon>
        <taxon>Cyanobacteriota</taxon>
        <taxon>Cyanophyceae</taxon>
        <taxon>Oscillatoriophycideae</taxon>
        <taxon>Oscillatoriales</taxon>
        <taxon>Oscillatoriaceae</taxon>
        <taxon>Planktothricoides</taxon>
    </lineage>
</organism>
<dbReference type="CDD" id="cd22366">
    <property type="entry name" value="XisH-like"/>
    <property type="match status" value="1"/>
</dbReference>
<protein>
    <submittedName>
        <fullName evidence="1">XisH family protein</fullName>
    </submittedName>
</protein>
<accession>A0AAU8JHK0</accession>
<reference evidence="1" key="1">
    <citation type="submission" date="2024-07" db="EMBL/GenBank/DDBJ databases">
        <authorList>
            <person name="Kim Y.J."/>
            <person name="Jeong J.Y."/>
        </authorList>
    </citation>
    <scope>NUCLEOTIDE SEQUENCE</scope>
    <source>
        <strain evidence="1">GIHE-MW2</strain>
    </source>
</reference>
<evidence type="ECO:0000313" key="1">
    <source>
        <dbReference type="EMBL" id="XCM38206.1"/>
    </source>
</evidence>
<dbReference type="AlphaFoldDB" id="A0AAU8JHK0"/>
<dbReference type="Pfam" id="PF08814">
    <property type="entry name" value="XisH"/>
    <property type="match status" value="1"/>
</dbReference>
<dbReference type="SUPFAM" id="SSF52980">
    <property type="entry name" value="Restriction endonuclease-like"/>
    <property type="match status" value="1"/>
</dbReference>